<evidence type="ECO:0000256" key="1">
    <source>
        <dbReference type="SAM" id="MobiDB-lite"/>
    </source>
</evidence>
<protein>
    <submittedName>
        <fullName evidence="2">Uncharacterized protein</fullName>
    </submittedName>
</protein>
<dbReference type="AlphaFoldDB" id="A0A4U6V0P1"/>
<dbReference type="Gramene" id="TKW22601">
    <property type="protein sequence ID" value="TKW22601"/>
    <property type="gene ID" value="SEVIR_4G239400v2"/>
</dbReference>
<accession>A0A4U6V0P1</accession>
<sequence>MTCNFNGPLEGNTDDESDFEDPIISFTEDPFIYPLMPQNNRTIGQGTSDSNSKIMQELQVFITNQYRLLSNQIDDRFNALNKWFDDVIQEQRVSLFIHFHAYHHLQPFQPCRNQGEWYNLQMSCSRRRTHI</sequence>
<evidence type="ECO:0000313" key="2">
    <source>
        <dbReference type="EMBL" id="TKW22601.1"/>
    </source>
</evidence>
<proteinExistence type="predicted"/>
<dbReference type="Proteomes" id="UP000298652">
    <property type="component" value="Chromosome 4"/>
</dbReference>
<dbReference type="EMBL" id="CM016555">
    <property type="protein sequence ID" value="TKW22601.1"/>
    <property type="molecule type" value="Genomic_DNA"/>
</dbReference>
<keyword evidence="3" id="KW-1185">Reference proteome</keyword>
<evidence type="ECO:0000313" key="3">
    <source>
        <dbReference type="Proteomes" id="UP000298652"/>
    </source>
</evidence>
<organism evidence="2 3">
    <name type="scientific">Setaria viridis</name>
    <name type="common">Green bristlegrass</name>
    <name type="synonym">Setaria italica subsp. viridis</name>
    <dbReference type="NCBI Taxonomy" id="4556"/>
    <lineage>
        <taxon>Eukaryota</taxon>
        <taxon>Viridiplantae</taxon>
        <taxon>Streptophyta</taxon>
        <taxon>Embryophyta</taxon>
        <taxon>Tracheophyta</taxon>
        <taxon>Spermatophyta</taxon>
        <taxon>Magnoliopsida</taxon>
        <taxon>Liliopsida</taxon>
        <taxon>Poales</taxon>
        <taxon>Poaceae</taxon>
        <taxon>PACMAD clade</taxon>
        <taxon>Panicoideae</taxon>
        <taxon>Panicodae</taxon>
        <taxon>Paniceae</taxon>
        <taxon>Cenchrinae</taxon>
        <taxon>Setaria</taxon>
    </lineage>
</organism>
<reference evidence="2" key="1">
    <citation type="submission" date="2019-03" db="EMBL/GenBank/DDBJ databases">
        <title>WGS assembly of Setaria viridis.</title>
        <authorList>
            <person name="Huang P."/>
            <person name="Jenkins J."/>
            <person name="Grimwood J."/>
            <person name="Barry K."/>
            <person name="Healey A."/>
            <person name="Mamidi S."/>
            <person name="Sreedasyam A."/>
            <person name="Shu S."/>
            <person name="Feldman M."/>
            <person name="Wu J."/>
            <person name="Yu Y."/>
            <person name="Chen C."/>
            <person name="Johnson J."/>
            <person name="Rokhsar D."/>
            <person name="Baxter I."/>
            <person name="Schmutz J."/>
            <person name="Brutnell T."/>
            <person name="Kellogg E."/>
        </authorList>
    </citation>
    <scope>NUCLEOTIDE SEQUENCE [LARGE SCALE GENOMIC DNA]</scope>
</reference>
<feature type="region of interest" description="Disordered" evidence="1">
    <location>
        <begin position="1"/>
        <end position="20"/>
    </location>
</feature>
<name>A0A4U6V0P1_SETVI</name>
<gene>
    <name evidence="2" type="ORF">SEVIR_4G239400v2</name>
</gene>